<evidence type="ECO:0000256" key="3">
    <source>
        <dbReference type="ARBA" id="ARBA00022839"/>
    </source>
</evidence>
<dbReference type="Pfam" id="PF17770">
    <property type="entry name" value="RNase_J_C"/>
    <property type="match status" value="1"/>
</dbReference>
<evidence type="ECO:0000256" key="4">
    <source>
        <dbReference type="ARBA" id="ARBA00022884"/>
    </source>
</evidence>
<dbReference type="InterPro" id="IPR041636">
    <property type="entry name" value="RNase_J_C"/>
</dbReference>
<proteinExistence type="predicted"/>
<keyword evidence="1" id="KW-0963">Cytoplasm</keyword>
<evidence type="ECO:0000313" key="6">
    <source>
        <dbReference type="EMBL" id="MCA9301776.1"/>
    </source>
</evidence>
<keyword evidence="4" id="KW-0694">RNA-binding</keyword>
<feature type="domain" description="Metallo-beta-lactamase" evidence="5">
    <location>
        <begin position="28"/>
        <end position="230"/>
    </location>
</feature>
<name>A0A955DZ29_UNCKA</name>
<dbReference type="SMART" id="SM00849">
    <property type="entry name" value="Lactamase_B"/>
    <property type="match status" value="1"/>
</dbReference>
<keyword evidence="3" id="KW-0378">Hydrolase</keyword>
<evidence type="ECO:0000256" key="1">
    <source>
        <dbReference type="ARBA" id="ARBA00022490"/>
    </source>
</evidence>
<dbReference type="InterPro" id="IPR004613">
    <property type="entry name" value="RNase_J"/>
</dbReference>
<keyword evidence="2" id="KW-0540">Nuclease</keyword>
<dbReference type="Gene3D" id="3.40.50.10710">
    <property type="entry name" value="Metallo-hydrolase/oxidoreductase"/>
    <property type="match status" value="1"/>
</dbReference>
<organism evidence="6 7">
    <name type="scientific">candidate division WWE3 bacterium</name>
    <dbReference type="NCBI Taxonomy" id="2053526"/>
    <lineage>
        <taxon>Bacteria</taxon>
        <taxon>Katanobacteria</taxon>
    </lineage>
</organism>
<dbReference type="PANTHER" id="PTHR43694:SF1">
    <property type="entry name" value="RIBONUCLEASE J"/>
    <property type="match status" value="1"/>
</dbReference>
<keyword evidence="3" id="KW-0269">Exonuclease</keyword>
<reference evidence="6" key="2">
    <citation type="journal article" date="2021" name="Microbiome">
        <title>Successional dynamics and alternative stable states in a saline activated sludge microbial community over 9 years.</title>
        <authorList>
            <person name="Wang Y."/>
            <person name="Ye J."/>
            <person name="Ju F."/>
            <person name="Liu L."/>
            <person name="Boyd J.A."/>
            <person name="Deng Y."/>
            <person name="Parks D.H."/>
            <person name="Jiang X."/>
            <person name="Yin X."/>
            <person name="Woodcroft B.J."/>
            <person name="Tyson G.W."/>
            <person name="Hugenholtz P."/>
            <person name="Polz M.F."/>
            <person name="Zhang T."/>
        </authorList>
    </citation>
    <scope>NUCLEOTIDE SEQUENCE</scope>
    <source>
        <strain evidence="6">HKST-UBA80</strain>
    </source>
</reference>
<dbReference type="InterPro" id="IPR001279">
    <property type="entry name" value="Metallo-B-lactamas"/>
</dbReference>
<dbReference type="Gene3D" id="3.10.20.580">
    <property type="match status" value="1"/>
</dbReference>
<dbReference type="SUPFAM" id="SSF56281">
    <property type="entry name" value="Metallo-hydrolase/oxidoreductase"/>
    <property type="match status" value="1"/>
</dbReference>
<dbReference type="InterPro" id="IPR042173">
    <property type="entry name" value="RNase_J_2"/>
</dbReference>
<gene>
    <name evidence="6" type="ORF">KDA10_00185</name>
</gene>
<sequence length="569" mass="62551">MNTNNFNSVNSIQPELRIIGFSGAEGATKNMTVYESGTDIIIVDCGIGFPDDELRGVDVVIPDFTYILENIEKVRGLFVTHGHEDHLGAIPYLLKEANIKIFTTPIVQGFIRSRLLDRGSQKIHDDVSFYTMVPGGEAVTLGNFSVSAFHVNHSVPDSVGLAIKTPQGTVLHMADYKIDLAPVIDKPMDFAAISNFGKEGVLCLLSDCLGANKEGHSKYEQSMKGVFTDLYEKGEGKQIIITTISSNISRMYQIMDAATKSGRKVVLLGRSINNSVEIARGLDMLPFSDELFVSHRDSMKHSQSELVYIAAGCFGQQGSALDRISRGEHRDVTLEEDALVIFSADPAPPGTRIPVERLMDQLTLKGAEVIYTKIQDNLHVSGHGPKGDLELVASMVNPKYFIPIGGSVTQMRAYTSMVKGLGYSTDQVFEMLEGEILEFTENGALMLDEKIDVKQVYVDGTDVGEIGEVVIKDREILANEGVFVVVVPYSKTDKQVKGNSDVITRGFVYVKNSKQLMGTAKDLVNKIIDKSSTDEPWTKLQAKIEQEVSKLLKKETGRDPMVIVHALYV</sequence>
<accession>A0A955DZ29</accession>
<dbReference type="AlphaFoldDB" id="A0A955DZ29"/>
<comment type="caution">
    <text evidence="6">The sequence shown here is derived from an EMBL/GenBank/DDBJ whole genome shotgun (WGS) entry which is preliminary data.</text>
</comment>
<dbReference type="GO" id="GO:0046872">
    <property type="term" value="F:metal ion binding"/>
    <property type="evidence" value="ECO:0007669"/>
    <property type="project" value="InterPro"/>
</dbReference>
<dbReference type="GO" id="GO:0004527">
    <property type="term" value="F:exonuclease activity"/>
    <property type="evidence" value="ECO:0007669"/>
    <property type="project" value="UniProtKB-KW"/>
</dbReference>
<reference evidence="6" key="1">
    <citation type="submission" date="2020-04" db="EMBL/GenBank/DDBJ databases">
        <authorList>
            <person name="Zhang T."/>
        </authorList>
    </citation>
    <scope>NUCLEOTIDE SEQUENCE</scope>
    <source>
        <strain evidence="6">HKST-UBA80</strain>
    </source>
</reference>
<dbReference type="NCBIfam" id="TIGR00649">
    <property type="entry name" value="MG423"/>
    <property type="match status" value="1"/>
</dbReference>
<dbReference type="CDD" id="cd07714">
    <property type="entry name" value="RNaseJ_MBL-fold"/>
    <property type="match status" value="1"/>
</dbReference>
<dbReference type="GO" id="GO:0003723">
    <property type="term" value="F:RNA binding"/>
    <property type="evidence" value="ECO:0007669"/>
    <property type="project" value="UniProtKB-KW"/>
</dbReference>
<dbReference type="Pfam" id="PF00753">
    <property type="entry name" value="Lactamase_B"/>
    <property type="match status" value="1"/>
</dbReference>
<dbReference type="PANTHER" id="PTHR43694">
    <property type="entry name" value="RIBONUCLEASE J"/>
    <property type="match status" value="1"/>
</dbReference>
<evidence type="ECO:0000259" key="5">
    <source>
        <dbReference type="SMART" id="SM00849"/>
    </source>
</evidence>
<dbReference type="Pfam" id="PF22505">
    <property type="entry name" value="RNase_J_b_CASP"/>
    <property type="match status" value="1"/>
</dbReference>
<evidence type="ECO:0000313" key="7">
    <source>
        <dbReference type="Proteomes" id="UP000714817"/>
    </source>
</evidence>
<evidence type="ECO:0000256" key="2">
    <source>
        <dbReference type="ARBA" id="ARBA00022722"/>
    </source>
</evidence>
<dbReference type="EMBL" id="JAGQNY010000001">
    <property type="protein sequence ID" value="MCA9301776.1"/>
    <property type="molecule type" value="Genomic_DNA"/>
</dbReference>
<dbReference type="InterPro" id="IPR036866">
    <property type="entry name" value="RibonucZ/Hydroxyglut_hydro"/>
</dbReference>
<dbReference type="InterPro" id="IPR055132">
    <property type="entry name" value="RNase_J_b_CASP"/>
</dbReference>
<dbReference type="Gene3D" id="3.60.15.10">
    <property type="entry name" value="Ribonuclease Z/Hydroxyacylglutathione hydrolase-like"/>
    <property type="match status" value="1"/>
</dbReference>
<protein>
    <submittedName>
        <fullName evidence="6">Ribonuclease J</fullName>
    </submittedName>
</protein>
<dbReference type="Proteomes" id="UP000714817">
    <property type="component" value="Unassembled WGS sequence"/>
</dbReference>